<dbReference type="PANTHER" id="PTHR12860">
    <property type="entry name" value="SIGNAL RECOGNITION PARTICLE 68 KDA PROTEIN"/>
    <property type="match status" value="1"/>
</dbReference>
<evidence type="ECO:0000256" key="11">
    <source>
        <dbReference type="ARBA" id="ARBA00029498"/>
    </source>
</evidence>
<keyword evidence="7 12" id="KW-0694">RNA-binding</keyword>
<dbReference type="HOGENOM" id="CLU_018649_1_0_1"/>
<keyword evidence="8 12" id="KW-0733">Signal recognition particle</keyword>
<dbReference type="InterPro" id="IPR034652">
    <property type="entry name" value="SRP68-RBD"/>
</dbReference>
<evidence type="ECO:0000256" key="12">
    <source>
        <dbReference type="PIRNR" id="PIRNR038995"/>
    </source>
</evidence>
<reference evidence="15" key="1">
    <citation type="journal article" date="2011" name="Nat. Genet.">
        <title>The Arabidopsis lyrata genome sequence and the basis of rapid genome size change.</title>
        <authorList>
            <person name="Hu T.T."/>
            <person name="Pattyn P."/>
            <person name="Bakker E.G."/>
            <person name="Cao J."/>
            <person name="Cheng J.-F."/>
            <person name="Clark R.M."/>
            <person name="Fahlgren N."/>
            <person name="Fawcett J.A."/>
            <person name="Grimwood J."/>
            <person name="Gundlach H."/>
            <person name="Haberer G."/>
            <person name="Hollister J.D."/>
            <person name="Ossowski S."/>
            <person name="Ottilar R.P."/>
            <person name="Salamov A.A."/>
            <person name="Schneeberger K."/>
            <person name="Spannagl M."/>
            <person name="Wang X."/>
            <person name="Yang L."/>
            <person name="Nasrallah M.E."/>
            <person name="Bergelson J."/>
            <person name="Carrington J.C."/>
            <person name="Gaut B.S."/>
            <person name="Schmutz J."/>
            <person name="Mayer K.F.X."/>
            <person name="Van de Peer Y."/>
            <person name="Grigoriev I.V."/>
            <person name="Nordborg M."/>
            <person name="Weigel D."/>
            <person name="Guo Y.-L."/>
        </authorList>
    </citation>
    <scope>NUCLEOTIDE SEQUENCE [LARGE SCALE GENOMIC DNA]</scope>
    <source>
        <strain evidence="15">cv. MN47</strain>
    </source>
</reference>
<dbReference type="GO" id="GO:0005786">
    <property type="term" value="C:signal recognition particle, endoplasmic reticulum targeting"/>
    <property type="evidence" value="ECO:0007669"/>
    <property type="project" value="UniProtKB-KW"/>
</dbReference>
<gene>
    <name evidence="14" type="ORF">ARALYDRAFT_496370</name>
</gene>
<evidence type="ECO:0000256" key="2">
    <source>
        <dbReference type="ARBA" id="ARBA00004496"/>
    </source>
</evidence>
<evidence type="ECO:0000256" key="1">
    <source>
        <dbReference type="ARBA" id="ARBA00004240"/>
    </source>
</evidence>
<evidence type="ECO:0000313" key="15">
    <source>
        <dbReference type="Proteomes" id="UP000008694"/>
    </source>
</evidence>
<dbReference type="AlphaFoldDB" id="D7MKP6"/>
<accession>D7MKP6</accession>
<evidence type="ECO:0000256" key="10">
    <source>
        <dbReference type="ARBA" id="ARBA00023274"/>
    </source>
</evidence>
<feature type="region of interest" description="Disordered" evidence="13">
    <location>
        <begin position="1"/>
        <end position="21"/>
    </location>
</feature>
<evidence type="ECO:0000256" key="3">
    <source>
        <dbReference type="ARBA" id="ARBA00004604"/>
    </source>
</evidence>
<dbReference type="Gramene" id="fgenesh2_kg.8__2186__AT5G61970.1">
    <property type="protein sequence ID" value="fgenesh2_kg.8__2186__AT5G61970.1"/>
    <property type="gene ID" value="fgenesh2_kg.8__2186__AT5G61970.1"/>
</dbReference>
<dbReference type="Gene3D" id="1.10.3450.40">
    <property type="entry name" value="Signal recognition particle, SRP68 subunit, RNA-binding domain"/>
    <property type="match status" value="1"/>
</dbReference>
<dbReference type="GO" id="GO:0030942">
    <property type="term" value="F:endoplasmic reticulum signal peptide binding"/>
    <property type="evidence" value="ECO:0007669"/>
    <property type="project" value="InterPro"/>
</dbReference>
<proteinExistence type="inferred from homology"/>
<dbReference type="CDD" id="cd15481">
    <property type="entry name" value="SRP68-RBD"/>
    <property type="match status" value="1"/>
</dbReference>
<keyword evidence="9" id="KW-0539">Nucleus</keyword>
<dbReference type="OrthoDB" id="10255118at2759"/>
<keyword evidence="15" id="KW-1185">Reference proteome</keyword>
<evidence type="ECO:0000313" key="14">
    <source>
        <dbReference type="EMBL" id="EFH41021.1"/>
    </source>
</evidence>
<evidence type="ECO:0000256" key="6">
    <source>
        <dbReference type="ARBA" id="ARBA00022824"/>
    </source>
</evidence>
<dbReference type="InterPro" id="IPR026258">
    <property type="entry name" value="SRP68"/>
</dbReference>
<dbReference type="InterPro" id="IPR038253">
    <property type="entry name" value="SRP68_N_sf"/>
</dbReference>
<sequence length="608" mass="69224">MGKKESEVSAMEIDDPKSESSDQILPRFSINVLQLMKSSQAQHGLRHGDYARYRRYCSARLRRLYKSLKFTHGRGKYTRRAILESTVTDVRFLHVVFYMAERAWSHAMEKRQLPDGPNARQRIYLVGRLRKAVKWASLFSSLCSIKTDSRTSLEAEAYASYMKGTLLFEQDQNWETGLACFKNARAVYEELGKYGDLENQVLCRERVEELEPSIRYCLHKIGKSNLQTSELLQIGEMEGPALDLFKAKIEAAMEEARSQQAASLTEFNWLGYRFPVSNPKSRVSILKAQELEKELQGPTAESLPVEKKLTIFDKLFTAYHDARNTIRNDLVSAGNAESVKDDLNGLDKAVGAVLGQRTIERNQLLVKIAKSKLNRKRDDKSEKVTRPEELVRLYDLLLQNVADLSDLISSGRDRKPEEIAFEEECQRKSLAFRAERCFYLAKSYSLAGKRAEAFALYSRARSLAEDALNKFQSIAKKDEGTIQELKTLIKECRANSCIEHATGIMEEERVPENLSNRISTISINDTAAQVEEKYLLDKLDVYESAVGDSNTKTAPKIERFPPAFQSIPRNPIVLDLAYHCIDFPDIENRMKKKGGGFMSRISLWGTKS</sequence>
<dbReference type="FunFam" id="1.10.3450.40:FF:000001">
    <property type="entry name" value="Signal recognition particle subunit SRP68"/>
    <property type="match status" value="1"/>
</dbReference>
<evidence type="ECO:0000256" key="13">
    <source>
        <dbReference type="SAM" id="MobiDB-lite"/>
    </source>
</evidence>
<dbReference type="GO" id="GO:0006614">
    <property type="term" value="P:SRP-dependent cotranslational protein targeting to membrane"/>
    <property type="evidence" value="ECO:0007669"/>
    <property type="project" value="InterPro"/>
</dbReference>
<protein>
    <recommendedName>
        <fullName evidence="11 12">Signal recognition particle subunit SRP68</fullName>
        <shortName evidence="12">SRP68</shortName>
    </recommendedName>
</protein>
<dbReference type="Pfam" id="PF16969">
    <property type="entry name" value="SRP68"/>
    <property type="match status" value="1"/>
</dbReference>
<comment type="subcellular location">
    <subcellularLocation>
        <location evidence="2 12">Cytoplasm</location>
    </subcellularLocation>
    <subcellularLocation>
        <location evidence="1">Endoplasmic reticulum</location>
    </subcellularLocation>
    <subcellularLocation>
        <location evidence="3">Nucleus</location>
        <location evidence="3">Nucleolus</location>
    </subcellularLocation>
</comment>
<evidence type="ECO:0000256" key="9">
    <source>
        <dbReference type="ARBA" id="ARBA00023242"/>
    </source>
</evidence>
<dbReference type="GO" id="GO:0005047">
    <property type="term" value="F:signal recognition particle binding"/>
    <property type="evidence" value="ECO:0007669"/>
    <property type="project" value="InterPro"/>
</dbReference>
<evidence type="ECO:0000256" key="4">
    <source>
        <dbReference type="ARBA" id="ARBA00009352"/>
    </source>
</evidence>
<dbReference type="eggNOG" id="KOG2460">
    <property type="taxonomic scope" value="Eukaryota"/>
</dbReference>
<keyword evidence="10 12" id="KW-0687">Ribonucleoprotein</keyword>
<comment type="function">
    <text evidence="12">Component of the signal recognition particle (SRP) complex, a ribonucleoprotein complex that mediates the cotranslational targeting of secretory and membrane proteins to the endoplasmic reticulum (ER). The SRP complex interacts with the signal sequence in nascent secretory and membrane proteins and directs them to the membrane of the ER.</text>
</comment>
<evidence type="ECO:0000256" key="5">
    <source>
        <dbReference type="ARBA" id="ARBA00022490"/>
    </source>
</evidence>
<dbReference type="GO" id="GO:0008312">
    <property type="term" value="F:7S RNA binding"/>
    <property type="evidence" value="ECO:0007669"/>
    <property type="project" value="InterPro"/>
</dbReference>
<keyword evidence="5 12" id="KW-0963">Cytoplasm</keyword>
<dbReference type="GO" id="GO:0005783">
    <property type="term" value="C:endoplasmic reticulum"/>
    <property type="evidence" value="ECO:0007669"/>
    <property type="project" value="UniProtKB-SubCell"/>
</dbReference>
<organism evidence="15">
    <name type="scientific">Arabidopsis lyrata subsp. lyrata</name>
    <name type="common">Lyre-leaved rock-cress</name>
    <dbReference type="NCBI Taxonomy" id="81972"/>
    <lineage>
        <taxon>Eukaryota</taxon>
        <taxon>Viridiplantae</taxon>
        <taxon>Streptophyta</taxon>
        <taxon>Embryophyta</taxon>
        <taxon>Tracheophyta</taxon>
        <taxon>Spermatophyta</taxon>
        <taxon>Magnoliopsida</taxon>
        <taxon>eudicotyledons</taxon>
        <taxon>Gunneridae</taxon>
        <taxon>Pentapetalae</taxon>
        <taxon>rosids</taxon>
        <taxon>malvids</taxon>
        <taxon>Brassicales</taxon>
        <taxon>Brassicaceae</taxon>
        <taxon>Camelineae</taxon>
        <taxon>Arabidopsis</taxon>
    </lineage>
</organism>
<dbReference type="STRING" id="81972.D7MKP6"/>
<dbReference type="EMBL" id="GL348720">
    <property type="protein sequence ID" value="EFH41021.1"/>
    <property type="molecule type" value="Genomic_DNA"/>
</dbReference>
<comment type="similarity">
    <text evidence="4 12">Belongs to the SRP68 family.</text>
</comment>
<keyword evidence="6" id="KW-0256">Endoplasmic reticulum</keyword>
<evidence type="ECO:0000256" key="7">
    <source>
        <dbReference type="ARBA" id="ARBA00022884"/>
    </source>
</evidence>
<dbReference type="GO" id="GO:0005829">
    <property type="term" value="C:cytosol"/>
    <property type="evidence" value="ECO:0007669"/>
    <property type="project" value="UniProtKB-ARBA"/>
</dbReference>
<dbReference type="PANTHER" id="PTHR12860:SF0">
    <property type="entry name" value="SIGNAL RECOGNITION PARTICLE SUBUNIT SRP68"/>
    <property type="match status" value="1"/>
</dbReference>
<name>D7MKP6_ARALL</name>
<dbReference type="GO" id="GO:0005730">
    <property type="term" value="C:nucleolus"/>
    <property type="evidence" value="ECO:0007669"/>
    <property type="project" value="UniProtKB-SubCell"/>
</dbReference>
<dbReference type="PIRSF" id="PIRSF038995">
    <property type="entry name" value="SRP68"/>
    <property type="match status" value="1"/>
</dbReference>
<dbReference type="Proteomes" id="UP000008694">
    <property type="component" value="Unassembled WGS sequence"/>
</dbReference>
<evidence type="ECO:0000256" key="8">
    <source>
        <dbReference type="ARBA" id="ARBA00023135"/>
    </source>
</evidence>